<evidence type="ECO:0000256" key="11">
    <source>
        <dbReference type="ARBA" id="ARBA00022843"/>
    </source>
</evidence>
<dbReference type="PROSITE" id="PS50837">
    <property type="entry name" value="NACHT"/>
    <property type="match status" value="1"/>
</dbReference>
<dbReference type="PROSITE" id="PS50209">
    <property type="entry name" value="CARD"/>
    <property type="match status" value="1"/>
</dbReference>
<keyword evidence="6" id="KW-0399">Innate immunity</keyword>
<keyword evidence="11" id="KW-0832">Ubl conjugation</keyword>
<dbReference type="InterPro" id="IPR011029">
    <property type="entry name" value="DEATH-like_dom_sf"/>
</dbReference>
<evidence type="ECO:0000256" key="16">
    <source>
        <dbReference type="ARBA" id="ARBA00038296"/>
    </source>
</evidence>
<evidence type="ECO:0000256" key="7">
    <source>
        <dbReference type="ARBA" id="ARBA00022614"/>
    </source>
</evidence>
<dbReference type="Gene3D" id="3.80.10.10">
    <property type="entry name" value="Ribonuclease Inhibitor"/>
    <property type="match status" value="4"/>
</dbReference>
<protein>
    <submittedName>
        <fullName evidence="20">NLR family CARD domain-containing protein 3</fullName>
    </submittedName>
</protein>
<keyword evidence="13" id="KW-0472">Membrane</keyword>
<dbReference type="FunFam" id="3.80.10.10:FF:001349">
    <property type="entry name" value="NLR family CARD domain containing 3"/>
    <property type="match status" value="1"/>
</dbReference>
<accession>A0A6J2V4B2</accession>
<evidence type="ECO:0000259" key="17">
    <source>
        <dbReference type="PROSITE" id="PS50209"/>
    </source>
</evidence>
<dbReference type="SMART" id="SM00368">
    <property type="entry name" value="LRR_RI"/>
    <property type="match status" value="14"/>
</dbReference>
<dbReference type="InterPro" id="IPR041267">
    <property type="entry name" value="NLRP_HD2"/>
</dbReference>
<evidence type="ECO:0000256" key="13">
    <source>
        <dbReference type="ARBA" id="ARBA00023136"/>
    </source>
</evidence>
<comment type="subcellular location">
    <subcellularLocation>
        <location evidence="1">Basolateral cell membrane</location>
    </subcellularLocation>
    <subcellularLocation>
        <location evidence="2">Cell membrane</location>
        <topology evidence="2">Lipid-anchor</topology>
    </subcellularLocation>
    <subcellularLocation>
        <location evidence="3">Cytoplasm</location>
    </subcellularLocation>
</comment>
<evidence type="ECO:0000256" key="4">
    <source>
        <dbReference type="ARBA" id="ARBA00022475"/>
    </source>
</evidence>
<dbReference type="Pfam" id="PF13516">
    <property type="entry name" value="LRR_6"/>
    <property type="match status" value="11"/>
</dbReference>
<name>A0A6J2V4B2_CHACN</name>
<dbReference type="GO" id="GO:0016323">
    <property type="term" value="C:basolateral plasma membrane"/>
    <property type="evidence" value="ECO:0007669"/>
    <property type="project" value="UniProtKB-SubCell"/>
</dbReference>
<evidence type="ECO:0000256" key="2">
    <source>
        <dbReference type="ARBA" id="ARBA00004193"/>
    </source>
</evidence>
<dbReference type="RefSeq" id="XP_030626066.1">
    <property type="nucleotide sequence ID" value="XM_030770206.1"/>
</dbReference>
<keyword evidence="10" id="KW-0067">ATP-binding</keyword>
<evidence type="ECO:0000256" key="15">
    <source>
        <dbReference type="ARBA" id="ARBA00023288"/>
    </source>
</evidence>
<dbReference type="GO" id="GO:0005524">
    <property type="term" value="F:ATP binding"/>
    <property type="evidence" value="ECO:0007669"/>
    <property type="project" value="UniProtKB-KW"/>
</dbReference>
<evidence type="ECO:0000256" key="12">
    <source>
        <dbReference type="ARBA" id="ARBA00022859"/>
    </source>
</evidence>
<dbReference type="GO" id="GO:0042981">
    <property type="term" value="P:regulation of apoptotic process"/>
    <property type="evidence" value="ECO:0007669"/>
    <property type="project" value="InterPro"/>
</dbReference>
<dbReference type="InterPro" id="IPR001315">
    <property type="entry name" value="CARD"/>
</dbReference>
<dbReference type="InterPro" id="IPR051261">
    <property type="entry name" value="NLR"/>
</dbReference>
<dbReference type="GeneID" id="115808746"/>
<keyword evidence="4" id="KW-1003">Cell membrane</keyword>
<evidence type="ECO:0000313" key="19">
    <source>
        <dbReference type="Proteomes" id="UP000504632"/>
    </source>
</evidence>
<evidence type="ECO:0000313" key="20">
    <source>
        <dbReference type="RefSeq" id="XP_030626066.1"/>
    </source>
</evidence>
<evidence type="ECO:0000256" key="1">
    <source>
        <dbReference type="ARBA" id="ARBA00004187"/>
    </source>
</evidence>
<dbReference type="InterPro" id="IPR027417">
    <property type="entry name" value="P-loop_NTPase"/>
</dbReference>
<dbReference type="CTD" id="197358"/>
<dbReference type="GO" id="GO:0045087">
    <property type="term" value="P:innate immune response"/>
    <property type="evidence" value="ECO:0007669"/>
    <property type="project" value="UniProtKB-KW"/>
</dbReference>
<comment type="similarity">
    <text evidence="16">Belongs to the NOD1-NOD2 family.</text>
</comment>
<dbReference type="Pfam" id="PF05729">
    <property type="entry name" value="NACHT"/>
    <property type="match status" value="1"/>
</dbReference>
<reference evidence="20" key="1">
    <citation type="submission" date="2025-08" db="UniProtKB">
        <authorList>
            <consortium name="RefSeq"/>
        </authorList>
    </citation>
    <scope>IDENTIFICATION</scope>
</reference>
<dbReference type="Pfam" id="PF17779">
    <property type="entry name" value="WHD_NOD2"/>
    <property type="match status" value="1"/>
</dbReference>
<dbReference type="Pfam" id="PF00619">
    <property type="entry name" value="CARD"/>
    <property type="match status" value="1"/>
</dbReference>
<evidence type="ECO:0000259" key="18">
    <source>
        <dbReference type="PROSITE" id="PS50837"/>
    </source>
</evidence>
<keyword evidence="8" id="KW-0677">Repeat</keyword>
<dbReference type="AlphaFoldDB" id="A0A6J2V4B2"/>
<dbReference type="PANTHER" id="PTHR24106">
    <property type="entry name" value="NACHT, LRR AND CARD DOMAINS-CONTAINING"/>
    <property type="match status" value="1"/>
</dbReference>
<feature type="domain" description="NACHT" evidence="18">
    <location>
        <begin position="205"/>
        <end position="335"/>
    </location>
</feature>
<evidence type="ECO:0000256" key="5">
    <source>
        <dbReference type="ARBA" id="ARBA00022490"/>
    </source>
</evidence>
<dbReference type="SUPFAM" id="SSF47986">
    <property type="entry name" value="DEATH domain"/>
    <property type="match status" value="1"/>
</dbReference>
<sequence length="1139" mass="123772">MDRHSHIPWQEDCYMDLPSTAPKPDTRKKMEDIGWLRKNQKSLEQFVSAPSLTGLVSHLRKTNQLTEEEARLIQGEGSLQDRVRLLVELLSANDPQGSVLQAYLLNSHPQDYQIISVHDSLVQQHKDTLLQRLRDSDNDAHAFLPPFTQTGSPTLFLVEGVSDLQQSEHDLIQVSVNRGAGPLHGRALGLDKLLVPLTRVSTAPRVTLTVGVSGGGKTRLVHSFVRQWCSGQIYPDISLVIPIACWEVSGFDRLSMDRLLRLVVPHDNVEIILGGACKVLLVFDGLEEFRAPLDFSEAPPLSDTRREVAVSDLITNIIRGNLLPGATLWLLSRPGVGARVPAGLVDRVTEVPPLTHTHIQDYLKSTQRYRQTHTQTDSHTHTTPTDEITHSIWAHLSSQKSLLTLCSVPSICRIVVMTLSSLLEADSSEKTLPRTLTEVYGHYCWSRLLSSDTPNSSIRKPLNALGRLAFYSLLRRRHSFTESELRAYGLDPPPLPQGSLGYRVVLRERSWSSSGESMTWRFAHTSIQEFLAGVFYYASSRKSMFDLFSENGVSWPRLGFQSHYRAALQRASQPDASHLHLFMRFLSGLLCPAMGTLMGAVLGISKEELANQRTAATTLLQGALSGSGSSEAVSMRSVAMVSCLAELQPQGEVLRSVEEDLIGCGLKGKLKGTVCAVLAYLLQVSEACAHETNLSNCLDSASLKRLLPQLLYCTKLRMESNVFKDDTMELLGSLLSAKDCHIQNLSLAENSISSKGVKALSRALLVNRTLTTLDLRGNSIGNKGAKTLAEALKMNQVIVTVNLQNNHIEDEGARALADVLQTNRKLSALNLQKNSIGPDGVKRMAEALKKNQILQDLNLSSNPLGDVGTAALAQALTVNHTLRCLRLQSSSVSDKGMAALMRSLRTNRGVTTLILRENSIGVEGAKAIAKALKDNNTLQDLDLTANLLHDEGVTAIGAAMKVNQALKTVHLQWNFLKGCAAKALAQALLSNTSLQLLDLQENALGDEGVVALAVALKTNSSLSVLFLQGVSAGISGAVALAEALKVNTTLHTIDLRGNCIGMGGAKALSSALKTNRSLRSLNLQENSLGMDGAIFIATALRGNHQLTYINLLGNGIGESGAKVVSDAIRTDAPECVVDI</sequence>
<dbReference type="SUPFAM" id="SSF52047">
    <property type="entry name" value="RNI-like"/>
    <property type="match status" value="2"/>
</dbReference>
<keyword evidence="19" id="KW-1185">Reference proteome</keyword>
<dbReference type="Pfam" id="PF17776">
    <property type="entry name" value="NLRC4_HD2"/>
    <property type="match status" value="1"/>
</dbReference>
<dbReference type="InterPro" id="IPR041075">
    <property type="entry name" value="NOD1/2_WH"/>
</dbReference>
<dbReference type="OrthoDB" id="120976at2759"/>
<gene>
    <name evidence="20" type="primary">nlrc3</name>
</gene>
<keyword evidence="12" id="KW-0391">Immunity</keyword>
<evidence type="ECO:0000256" key="14">
    <source>
        <dbReference type="ARBA" id="ARBA00023139"/>
    </source>
</evidence>
<evidence type="ECO:0000256" key="3">
    <source>
        <dbReference type="ARBA" id="ARBA00004496"/>
    </source>
</evidence>
<dbReference type="GO" id="GO:0005737">
    <property type="term" value="C:cytoplasm"/>
    <property type="evidence" value="ECO:0007669"/>
    <property type="project" value="UniProtKB-SubCell"/>
</dbReference>
<evidence type="ECO:0000256" key="8">
    <source>
        <dbReference type="ARBA" id="ARBA00022737"/>
    </source>
</evidence>
<evidence type="ECO:0000256" key="10">
    <source>
        <dbReference type="ARBA" id="ARBA00022840"/>
    </source>
</evidence>
<evidence type="ECO:0000256" key="6">
    <source>
        <dbReference type="ARBA" id="ARBA00022588"/>
    </source>
</evidence>
<keyword evidence="9" id="KW-0547">Nucleotide-binding</keyword>
<organism evidence="19 20">
    <name type="scientific">Chanos chanos</name>
    <name type="common">Milkfish</name>
    <name type="synonym">Mugil chanos</name>
    <dbReference type="NCBI Taxonomy" id="29144"/>
    <lineage>
        <taxon>Eukaryota</taxon>
        <taxon>Metazoa</taxon>
        <taxon>Chordata</taxon>
        <taxon>Craniata</taxon>
        <taxon>Vertebrata</taxon>
        <taxon>Euteleostomi</taxon>
        <taxon>Actinopterygii</taxon>
        <taxon>Neopterygii</taxon>
        <taxon>Teleostei</taxon>
        <taxon>Ostariophysi</taxon>
        <taxon>Gonorynchiformes</taxon>
        <taxon>Chanidae</taxon>
        <taxon>Chanos</taxon>
    </lineage>
</organism>
<feature type="domain" description="CARD" evidence="17">
    <location>
        <begin position="36"/>
        <end position="90"/>
    </location>
</feature>
<dbReference type="Gene3D" id="3.40.50.300">
    <property type="entry name" value="P-loop containing nucleotide triphosphate hydrolases"/>
    <property type="match status" value="1"/>
</dbReference>
<dbReference type="FunFam" id="3.80.10.10:FF:000274">
    <property type="entry name" value="NLR family CARD domain containing 3"/>
    <property type="match status" value="1"/>
</dbReference>
<dbReference type="FunFam" id="3.80.10.10:FF:000236">
    <property type="entry name" value="NLR family CARD domain containing 3"/>
    <property type="match status" value="1"/>
</dbReference>
<dbReference type="InterPro" id="IPR001611">
    <property type="entry name" value="Leu-rich_rpt"/>
</dbReference>
<dbReference type="InParanoid" id="A0A6J2V4B2"/>
<dbReference type="InterPro" id="IPR007111">
    <property type="entry name" value="NACHT_NTPase"/>
</dbReference>
<dbReference type="InterPro" id="IPR032675">
    <property type="entry name" value="LRR_dom_sf"/>
</dbReference>
<keyword evidence="5" id="KW-0963">Cytoplasm</keyword>
<evidence type="ECO:0000256" key="9">
    <source>
        <dbReference type="ARBA" id="ARBA00022741"/>
    </source>
</evidence>
<keyword evidence="14" id="KW-0564">Palmitate</keyword>
<keyword evidence="15" id="KW-0449">Lipoprotein</keyword>
<proteinExistence type="inferred from homology"/>
<keyword evidence="7" id="KW-0433">Leucine-rich repeat</keyword>
<dbReference type="Proteomes" id="UP000504632">
    <property type="component" value="Chromosome 3"/>
</dbReference>